<comment type="caution">
    <text evidence="1">The sequence shown here is derived from an EMBL/GenBank/DDBJ whole genome shotgun (WGS) entry which is preliminary data.</text>
</comment>
<accession>A0ACB9YFR8</accession>
<name>A0ACB9YFR8_PLABR</name>
<organism evidence="1 2">
    <name type="scientific">Plasmodium brasilianum</name>
    <dbReference type="NCBI Taxonomy" id="5824"/>
    <lineage>
        <taxon>Eukaryota</taxon>
        <taxon>Sar</taxon>
        <taxon>Alveolata</taxon>
        <taxon>Apicomplexa</taxon>
        <taxon>Aconoidasida</taxon>
        <taxon>Haemosporida</taxon>
        <taxon>Plasmodiidae</taxon>
        <taxon>Plasmodium</taxon>
        <taxon>Plasmodium (Plasmodium)</taxon>
    </lineage>
</organism>
<gene>
    <name evidence="1" type="ORF">MKS88_000842</name>
</gene>
<evidence type="ECO:0000313" key="2">
    <source>
        <dbReference type="Proteomes" id="UP001056978"/>
    </source>
</evidence>
<proteinExistence type="predicted"/>
<protein>
    <submittedName>
        <fullName evidence="1">STP1 protein</fullName>
    </submittedName>
</protein>
<keyword evidence="2" id="KW-1185">Reference proteome</keyword>
<evidence type="ECO:0000313" key="1">
    <source>
        <dbReference type="EMBL" id="KAI4840609.1"/>
    </source>
</evidence>
<dbReference type="Proteomes" id="UP001056978">
    <property type="component" value="Chromosome 3"/>
</dbReference>
<reference evidence="1" key="1">
    <citation type="submission" date="2022-06" db="EMBL/GenBank/DDBJ databases">
        <title>The First Complete Genome of the Simian Malaria Parasite Plasmodium brasilianum.</title>
        <authorList>
            <person name="Bajic M."/>
            <person name="Ravishankar S."/>
        </authorList>
    </citation>
    <scope>NUCLEOTIDE SEQUENCE</scope>
    <source>
        <strain evidence="1">Bolivian I</strain>
    </source>
</reference>
<sequence length="105" mass="12171">MIIINNNNYEPSDPNISSNVTLSIEKLVVRGISHDTTTILPSFKIPLPCLPLTVSPTFPKIRVKKTRRFNFDIEVHIEALEECMNEKLEFYKGEHLEELLELYIK</sequence>
<dbReference type="EMBL" id="CM043771">
    <property type="protein sequence ID" value="KAI4840609.1"/>
    <property type="molecule type" value="Genomic_DNA"/>
</dbReference>